<protein>
    <submittedName>
        <fullName evidence="1">Ribose/xylose/arabinose/galactoside ABC-type transport systems, periplasmic sugar binding protein</fullName>
    </submittedName>
</protein>
<proteinExistence type="predicted"/>
<dbReference type="AlphaFoldDB" id="A0A7G2IVW9"/>
<dbReference type="EMBL" id="CBWP010000082">
    <property type="protein sequence ID" value="CDL41200.1"/>
    <property type="molecule type" value="Genomic_DNA"/>
</dbReference>
<reference evidence="1 2" key="1">
    <citation type="submission" date="2013-10" db="EMBL/GenBank/DDBJ databases">
        <title>Antibiotic resistance diversity of beta-lactamase producers in the General Hospital Vienna.</title>
        <authorList>
            <person name="Barisic I."/>
            <person name="Mitteregger D."/>
            <person name="Hirschl A.M."/>
            <person name="Noehammer C."/>
            <person name="Wiesinger-Mayr H."/>
        </authorList>
    </citation>
    <scope>NUCLEOTIDE SEQUENCE [LARGE SCALE GENOMIC DNA]</scope>
    <source>
        <strain evidence="1 2">ISC11</strain>
    </source>
</reference>
<evidence type="ECO:0000313" key="1">
    <source>
        <dbReference type="EMBL" id="CDL41200.1"/>
    </source>
</evidence>
<evidence type="ECO:0000313" key="2">
    <source>
        <dbReference type="Proteomes" id="UP000019194"/>
    </source>
</evidence>
<dbReference type="Proteomes" id="UP000019194">
    <property type="component" value="Unassembled WGS sequence"/>
</dbReference>
<accession>A0A7G2IVW9</accession>
<sequence length="41" mass="4609">MNAYQTGPSTPDPAQQVKVIEDLIAKKRQRNHRGTKRCQGS</sequence>
<dbReference type="Gene3D" id="3.40.50.2300">
    <property type="match status" value="1"/>
</dbReference>
<organism evidence="1 2">
    <name type="scientific">Citrobacter freundii</name>
    <dbReference type="NCBI Taxonomy" id="546"/>
    <lineage>
        <taxon>Bacteria</taxon>
        <taxon>Pseudomonadati</taxon>
        <taxon>Pseudomonadota</taxon>
        <taxon>Gammaproteobacteria</taxon>
        <taxon>Enterobacterales</taxon>
        <taxon>Enterobacteriaceae</taxon>
        <taxon>Citrobacter</taxon>
        <taxon>Citrobacter freundii complex</taxon>
    </lineage>
</organism>
<name>A0A7G2IVW9_CITFR</name>
<comment type="caution">
    <text evidence="1">The sequence shown here is derived from an EMBL/GenBank/DDBJ whole genome shotgun (WGS) entry which is preliminary data.</text>
</comment>